<accession>A0A895XGM7</accession>
<dbReference type="AlphaFoldDB" id="A0A895XGM7"/>
<name>A0A895XGM7_9ACTN</name>
<dbReference type="EMBL" id="CP070496">
    <property type="protein sequence ID" value="QSB04037.1"/>
    <property type="molecule type" value="Genomic_DNA"/>
</dbReference>
<reference evidence="1" key="1">
    <citation type="submission" date="2021-02" db="EMBL/GenBank/DDBJ databases">
        <title>Natronoglycomyces albus gen. nov., sp. nov, a haloalkaliphilic actinobacterium from a soda solonchak soil.</title>
        <authorList>
            <person name="Sorokin D.Y."/>
            <person name="Khijniak T.V."/>
            <person name="Zakharycheva A.P."/>
            <person name="Boueva O.V."/>
            <person name="Ariskina E.V."/>
            <person name="Hahnke R.L."/>
            <person name="Bunk B."/>
            <person name="Sproer C."/>
            <person name="Schumann P."/>
            <person name="Evtushenko L.I."/>
            <person name="Kublanov I.V."/>
        </authorList>
    </citation>
    <scope>NUCLEOTIDE SEQUENCE</scope>
    <source>
        <strain evidence="1">DSM 106290</strain>
    </source>
</reference>
<evidence type="ECO:0000313" key="1">
    <source>
        <dbReference type="EMBL" id="QSB04037.1"/>
    </source>
</evidence>
<sequence>MSDANGMQSDDSHGENFHGFTLGPLVGDIGTPSDFEHQWGEVDFFQRVWESPTDSGHRVDLQVIVMRGERLCDIEAVVEFLAEYHEQRRDEWHLEDFAHPDGAGRRGDRFVFWLADPKVAVQVRDPFDTWGIEAVSTAACAIRKRDKS</sequence>
<dbReference type="RefSeq" id="WP_213170036.1">
    <property type="nucleotide sequence ID" value="NZ_CP070496.1"/>
</dbReference>
<dbReference type="KEGG" id="nav:JQS30_09405"/>
<evidence type="ECO:0000313" key="2">
    <source>
        <dbReference type="Proteomes" id="UP000662939"/>
    </source>
</evidence>
<organism evidence="1 2">
    <name type="scientific">Natronoglycomyces albus</name>
    <dbReference type="NCBI Taxonomy" id="2811108"/>
    <lineage>
        <taxon>Bacteria</taxon>
        <taxon>Bacillati</taxon>
        <taxon>Actinomycetota</taxon>
        <taxon>Actinomycetes</taxon>
        <taxon>Glycomycetales</taxon>
        <taxon>Glycomycetaceae</taxon>
        <taxon>Natronoglycomyces</taxon>
    </lineage>
</organism>
<protein>
    <submittedName>
        <fullName evidence="1">Uncharacterized protein</fullName>
    </submittedName>
</protein>
<proteinExistence type="predicted"/>
<keyword evidence="2" id="KW-1185">Reference proteome</keyword>
<gene>
    <name evidence="1" type="ORF">JQS30_09405</name>
</gene>
<dbReference type="Proteomes" id="UP000662939">
    <property type="component" value="Chromosome"/>
</dbReference>